<comment type="caution">
    <text evidence="1">The sequence shown here is derived from an EMBL/GenBank/DDBJ whole genome shotgun (WGS) entry which is preliminary data.</text>
</comment>
<gene>
    <name evidence="1" type="ORF">GCM10025876_11400</name>
</gene>
<evidence type="ECO:0000313" key="1">
    <source>
        <dbReference type="EMBL" id="GMA34936.1"/>
    </source>
</evidence>
<sequence>MAATCTEVGNTSLDDWEQLTWSFGWTSRPRVRVASVAMTSLVFMLSGARAGLKDVDGEVGVMGARGDVVRGGDDRVGHILIQHAEAPRSRGPPPS</sequence>
<name>A0ABQ6ICD8_9MICO</name>
<dbReference type="EMBL" id="BSUN01000001">
    <property type="protein sequence ID" value="GMA34936.1"/>
    <property type="molecule type" value="Genomic_DNA"/>
</dbReference>
<protein>
    <submittedName>
        <fullName evidence="1">Uncharacterized protein</fullName>
    </submittedName>
</protein>
<reference evidence="2" key="1">
    <citation type="journal article" date="2019" name="Int. J. Syst. Evol. Microbiol.">
        <title>The Global Catalogue of Microorganisms (GCM) 10K type strain sequencing project: providing services to taxonomists for standard genome sequencing and annotation.</title>
        <authorList>
            <consortium name="The Broad Institute Genomics Platform"/>
            <consortium name="The Broad Institute Genome Sequencing Center for Infectious Disease"/>
            <person name="Wu L."/>
            <person name="Ma J."/>
        </authorList>
    </citation>
    <scope>NUCLEOTIDE SEQUENCE [LARGE SCALE GENOMIC DNA]</scope>
    <source>
        <strain evidence="2">NBRC 112299</strain>
    </source>
</reference>
<dbReference type="Proteomes" id="UP001157125">
    <property type="component" value="Unassembled WGS sequence"/>
</dbReference>
<organism evidence="1 2">
    <name type="scientific">Demequina litorisediminis</name>
    <dbReference type="NCBI Taxonomy" id="1849022"/>
    <lineage>
        <taxon>Bacteria</taxon>
        <taxon>Bacillati</taxon>
        <taxon>Actinomycetota</taxon>
        <taxon>Actinomycetes</taxon>
        <taxon>Micrococcales</taxon>
        <taxon>Demequinaceae</taxon>
        <taxon>Demequina</taxon>
    </lineage>
</organism>
<evidence type="ECO:0000313" key="2">
    <source>
        <dbReference type="Proteomes" id="UP001157125"/>
    </source>
</evidence>
<proteinExistence type="predicted"/>
<accession>A0ABQ6ICD8</accession>
<keyword evidence="2" id="KW-1185">Reference proteome</keyword>